<dbReference type="Proteomes" id="UP000053555">
    <property type="component" value="Unassembled WGS sequence"/>
</dbReference>
<dbReference type="EMBL" id="KN648381">
    <property type="protein sequence ID" value="KHN35415.1"/>
    <property type="molecule type" value="Genomic_DNA"/>
</dbReference>
<sequence length="184" mass="21002">MLLMKMIWKGSVLKKFLTVTPKSHSQHKNTICQACPSHIHCMVNKSCESCITGDDPLHHLIKSLYDIYEKPIELMWDGTKFGIPNIDASFFLTYSDTLKTTVDGENNQGTPKWIDVKSHVQGGGYECGYYVMHWICNIVSRGLKNDCSMWFGDGTALDIETITTIRKKWAAYFVKVKSIRCRKV</sequence>
<organism evidence="1">
    <name type="scientific">Glycine soja</name>
    <name type="common">Wild soybean</name>
    <dbReference type="NCBI Taxonomy" id="3848"/>
    <lineage>
        <taxon>Eukaryota</taxon>
        <taxon>Viridiplantae</taxon>
        <taxon>Streptophyta</taxon>
        <taxon>Embryophyta</taxon>
        <taxon>Tracheophyta</taxon>
        <taxon>Spermatophyta</taxon>
        <taxon>Magnoliopsida</taxon>
        <taxon>eudicotyledons</taxon>
        <taxon>Gunneridae</taxon>
        <taxon>Pentapetalae</taxon>
        <taxon>rosids</taxon>
        <taxon>fabids</taxon>
        <taxon>Fabales</taxon>
        <taxon>Fabaceae</taxon>
        <taxon>Papilionoideae</taxon>
        <taxon>50 kb inversion clade</taxon>
        <taxon>NPAAA clade</taxon>
        <taxon>indigoferoid/millettioid clade</taxon>
        <taxon>Phaseoleae</taxon>
        <taxon>Glycine</taxon>
        <taxon>Glycine subgen. Soja</taxon>
    </lineage>
</organism>
<evidence type="ECO:0000313" key="1">
    <source>
        <dbReference type="EMBL" id="KHN35415.1"/>
    </source>
</evidence>
<name>A0A0B2RQP0_GLYSO</name>
<protein>
    <recommendedName>
        <fullName evidence="2">Ubiquitin-like protease family profile domain-containing protein</fullName>
    </recommendedName>
</protein>
<evidence type="ECO:0008006" key="2">
    <source>
        <dbReference type="Google" id="ProtNLM"/>
    </source>
</evidence>
<gene>
    <name evidence="1" type="ORF">glysoja_047221</name>
</gene>
<accession>A0A0B2RQP0</accession>
<proteinExistence type="predicted"/>
<dbReference type="AlphaFoldDB" id="A0A0B2RQP0"/>
<reference evidence="1" key="1">
    <citation type="submission" date="2014-07" db="EMBL/GenBank/DDBJ databases">
        <title>Identification of a novel salt tolerance gene in wild soybean by whole-genome sequencing.</title>
        <authorList>
            <person name="Lam H.-M."/>
            <person name="Qi X."/>
            <person name="Li M.-W."/>
            <person name="Liu X."/>
            <person name="Xie M."/>
            <person name="Ni M."/>
            <person name="Xu X."/>
        </authorList>
    </citation>
    <scope>NUCLEOTIDE SEQUENCE [LARGE SCALE GENOMIC DNA]</scope>
    <source>
        <tissue evidence="1">Root</tissue>
    </source>
</reference>